<feature type="domain" description="VWFA" evidence="1">
    <location>
        <begin position="1957"/>
        <end position="2127"/>
    </location>
</feature>
<keyword evidence="5" id="KW-1185">Reference proteome</keyword>
<dbReference type="InterPro" id="IPR002035">
    <property type="entry name" value="VWF_A"/>
</dbReference>
<evidence type="ECO:0000259" key="1">
    <source>
        <dbReference type="PROSITE" id="PS50234"/>
    </source>
</evidence>
<dbReference type="CDD" id="cd00198">
    <property type="entry name" value="vWFA"/>
    <property type="match status" value="1"/>
</dbReference>
<comment type="caution">
    <text evidence="3">The sequence shown here is derived from an EMBL/GenBank/DDBJ whole genome shotgun (WGS) entry which is preliminary data.</text>
</comment>
<organism evidence="3 5">
    <name type="scientific">Phytophthora infestans</name>
    <name type="common">Potato late blight agent</name>
    <name type="synonym">Botrytis infestans</name>
    <dbReference type="NCBI Taxonomy" id="4787"/>
    <lineage>
        <taxon>Eukaryota</taxon>
        <taxon>Sar</taxon>
        <taxon>Stramenopiles</taxon>
        <taxon>Oomycota</taxon>
        <taxon>Peronosporomycetes</taxon>
        <taxon>Peronosporales</taxon>
        <taxon>Peronosporaceae</taxon>
        <taxon>Phytophthora</taxon>
    </lineage>
</organism>
<dbReference type="Gene3D" id="3.40.50.410">
    <property type="entry name" value="von Willebrand factor, type A domain"/>
    <property type="match status" value="1"/>
</dbReference>
<dbReference type="InterPro" id="IPR036465">
    <property type="entry name" value="vWFA_dom_sf"/>
</dbReference>
<evidence type="ECO:0000313" key="3">
    <source>
        <dbReference type="EMBL" id="KAF4029958.1"/>
    </source>
</evidence>
<evidence type="ECO:0000259" key="2">
    <source>
        <dbReference type="PROSITE" id="PS51717"/>
    </source>
</evidence>
<dbReference type="Gene3D" id="3.40.50.300">
    <property type="entry name" value="P-loop containing nucleotide triphosphate hydrolases"/>
    <property type="match status" value="1"/>
</dbReference>
<dbReference type="GO" id="GO:0005525">
    <property type="term" value="F:GTP binding"/>
    <property type="evidence" value="ECO:0007669"/>
    <property type="project" value="InterPro"/>
</dbReference>
<dbReference type="SMART" id="SM00327">
    <property type="entry name" value="VWA"/>
    <property type="match status" value="1"/>
</dbReference>
<feature type="domain" description="VLIG-type G" evidence="2">
    <location>
        <begin position="1080"/>
        <end position="1140"/>
    </location>
</feature>
<dbReference type="InterPro" id="IPR027417">
    <property type="entry name" value="P-loop_NTPase"/>
</dbReference>
<sequence length="2148" mass="239797">MDGVRPNGIGTVVKHQPLGRKQETFARLIVPFAAETPSEPKKSMARKNYEHSVVVSDKCFRLLRLKHEMQSDVKVLKAVVDEVDVLRLCRLLGMATSDEDKPVSKHNFEFGMFNSSDYDVDFARFIREKLATGTARGEERGDEDQVEIGCLFGKQPQVKKELTRMGLWTSECDDGLSSEDQGVYCIGGSGDRRQLVVFAWLDSTLFTSEAIRNTPAYVLRFLLTLSSNITCCVSQDDFQRVKSEVNAISHSSSTRWNSCSVAFRVQKQVEQKDDISPGEVTKVSIPRFDRAKSVWFVGGAFPAVAVQRSTPAKTEWIPCKDNVPYDSFAEWLMKKHERFMIELPNRPMQLVDARNNLLKKFGQFPQEELHALRTTFDEQLEKAKHRLNQEATEYAKKVYDDAVKDVHLLFAVGCQAKSSQLDSALRHYQSLLRQWEHGVFANMEYQSYSMIYLPERIQAHMELLYSTFQRHRSAFEGVLNTIVIGEPSNDEDNKRNLVLGVIQDTWKWLWRKDSQFSTNFCLAMEEQQPWLESLWVDAVEKIVGAVQASTWEQRVQQSTRDREIHLDRERETVLKRAFGCFRDNLKAGDGRLSIVIHKLMRSSDGTAVNIKWSEEAEKEPTKEIQMYQLHGGKPISPMGTLETEPGYQLLKLATVKVGLVIAILVKENRTIVRRIQFAPLKKSKAEQSEIRTFPHACSLCSIRASDRRIAFLFGVGLGGLGNVAFCRFNESFTSVEATLSVNMDASFGLGSPLVDILLTERSLCAVDGNGFFQSFDVRTRRTSKKVALDCKAERGVDGQWVGGLLALADELVVGRTRMDESKHLVLSCISSEDHRALPTAALGKTIPLAKLDVGSTDDVLYVVDTSSGTVYASELSVTVRSDAYRIQRSGNGAKSCRLQADEKGKEVATEHWLRVFYHVFEKFPVQSLIDMSVSPDVLFSLELEIAVPGGTTDEADADAAVCMAYFNRLMADLRRLNKPLSGLNLAKKLKFRSSCNSTALKKTSLRRVLVTIVSFVPVQICRAEANMLKLLHDGEDNTSSANEAARTSSSSEGDAAGTDASEIAQSIRFGLLSPLLESWNGRCIVVTSMGKQSTGKSYFLNHLAGTSFAISGSRCTDGAWMSLRFVSDVLLVVLDFEGLGTFERSEQEDIFLSVLNASVSLFTVFRMESRFDKDIDGLFSRFQKGVQLIKNDSRLFRGLLYMSVKDVNMNDRQGVVDELVAKLDTIFEANRDQNFLTEMYAGQLEINCTPPFGTMDYYNCMENDAASALMKVVSGSSMGFVTGKAFLDCLRIVLAKISILDWTSMDKSTQLFVVVDAKQKLPGVLRTGCHVPLLLVKDKVILPHLKEDVLKVGSQERLEVSLGEMCKAFPGFESKWVALNDIIRLDTVTDEKLDMGFDASSLSSKDVQTVGTTINRLFEYFLTLRGKTCEGSRLTTEDQSDFDAFAAFVLRRRKLKVSRWLHGSLGDHLSEVRTQLEQRHVDPVIIYMSRCQQKCAQCQLGCMRSVTHSSEMEHSCCTDHQCRGECEYDECRVESKAVQVPPCSRSAGHEGKCECEKGDHTCGQPCVLTRASNCDKICSKLADHSGDHCCSVLVHMCGATCSATDCSATCLLDIQREHSVHKCAEVQCIHPCIMRECKCSCGEKNHFHGQAAESRAFAIESGVSEVAVDYAAATHMCTGSHACGEMCTVDGICEQKVHLKKSARTYPGKRGSFEYIYQEMNGCKKHCTLVVPSGEMNHNGVDHSCLAQSTGEGDQNTVHYCDVRCPSCSYYCNKHFGHMGLHATSHGNMRQTYFMAKGKDIDIEDRKYQVGERGIAEMCNLFCAKMGRGHPHYYPCESKGDEKCVYTSGANKDRRRHCMDELFPPPDREMDELLHAQFWTTIGWEDPCSEEERAVFSKCSFQCNAPEHENAGEEASYCVLDAWHLPELKPDGADDGFAYVDGHKFECVHAADTGKYHNVFVLDNSGSMSGQPWKDLLCACDEFGISRLKDGGEKDLVSYVTFDHEGRIFCEGVPLPEALEMSVPFGGGGTSYGKGLRAANEVLSRNDFEEFKVVLIFFSDGQPCDIEMGVALARHIRLSYAKYDLKAFAVGFGCINLPVLQRVASEMGGRYRQVLDANALRTEFQRIAAVLCNSEASLALMETSEDAS</sequence>
<dbReference type="EMBL" id="WSZM01000728">
    <property type="protein sequence ID" value="KAF4029958.1"/>
    <property type="molecule type" value="Genomic_DNA"/>
</dbReference>
<dbReference type="SUPFAM" id="SSF53300">
    <property type="entry name" value="vWA-like"/>
    <property type="match status" value="1"/>
</dbReference>
<dbReference type="PROSITE" id="PS50234">
    <property type="entry name" value="VWFA"/>
    <property type="match status" value="1"/>
</dbReference>
<gene>
    <name evidence="3" type="ORF">GN244_ATG18275</name>
    <name evidence="4" type="ORF">GN958_ATG06792</name>
</gene>
<accession>A0A833W4W5</accession>
<dbReference type="PANTHER" id="PTHR22796">
    <property type="entry name" value="URG4-RELATED"/>
    <property type="match status" value="1"/>
</dbReference>
<evidence type="ECO:0000313" key="5">
    <source>
        <dbReference type="Proteomes" id="UP000602510"/>
    </source>
</evidence>
<protein>
    <submittedName>
        <fullName evidence="3">von Willebrand factor domain-containing protein</fullName>
    </submittedName>
    <submittedName>
        <fullName evidence="4">von Willebrand factor type A domain-containing protein</fullName>
    </submittedName>
</protein>
<dbReference type="InterPro" id="IPR030383">
    <property type="entry name" value="G_VLIG_dom"/>
</dbReference>
<dbReference type="Proteomes" id="UP000704712">
    <property type="component" value="Unassembled WGS sequence"/>
</dbReference>
<reference evidence="3" key="1">
    <citation type="submission" date="2020-04" db="EMBL/GenBank/DDBJ databases">
        <title>Hybrid Assembly of Korean Phytophthora infestans isolates.</title>
        <authorList>
            <person name="Prokchorchik M."/>
            <person name="Lee Y."/>
            <person name="Seo J."/>
            <person name="Cho J.-H."/>
            <person name="Park Y.-E."/>
            <person name="Jang D.-C."/>
            <person name="Im J.-S."/>
            <person name="Choi J.-G."/>
            <person name="Park H.-J."/>
            <person name="Lee G.-B."/>
            <person name="Lee Y.-G."/>
            <person name="Hong S.-Y."/>
            <person name="Cho K."/>
            <person name="Sohn K.H."/>
        </authorList>
    </citation>
    <scope>NUCLEOTIDE SEQUENCE</scope>
    <source>
        <strain evidence="3">KR_1_A1</strain>
        <strain evidence="4">KR_2_A2</strain>
    </source>
</reference>
<proteinExistence type="predicted"/>
<evidence type="ECO:0000313" key="4">
    <source>
        <dbReference type="EMBL" id="KAF4144030.1"/>
    </source>
</evidence>
<dbReference type="PROSITE" id="PS51717">
    <property type="entry name" value="G_VLIG"/>
    <property type="match status" value="1"/>
</dbReference>
<dbReference type="Proteomes" id="UP000602510">
    <property type="component" value="Unassembled WGS sequence"/>
</dbReference>
<dbReference type="Pfam" id="PF00092">
    <property type="entry name" value="VWA"/>
    <property type="match status" value="1"/>
</dbReference>
<dbReference type="SUPFAM" id="SSF52540">
    <property type="entry name" value="P-loop containing nucleoside triphosphate hydrolases"/>
    <property type="match status" value="1"/>
</dbReference>
<dbReference type="EMBL" id="JAACNO010000917">
    <property type="protein sequence ID" value="KAF4144030.1"/>
    <property type="molecule type" value="Genomic_DNA"/>
</dbReference>
<name>A0A833W4W5_PHYIN</name>
<dbReference type="PANTHER" id="PTHR22796:SF1">
    <property type="entry name" value="VWFA DOMAIN-CONTAINING PROTEIN"/>
    <property type="match status" value="1"/>
</dbReference>